<protein>
    <submittedName>
        <fullName evidence="1">Uncharacterized protein</fullName>
    </submittedName>
</protein>
<reference evidence="1 2" key="1">
    <citation type="journal article" date="2013" name="Nat. Commun.">
        <title>The evolution and pathogenic mechanisms of the rice sheath blight pathogen.</title>
        <authorList>
            <person name="Zheng A."/>
            <person name="Lin R."/>
            <person name="Xu L."/>
            <person name="Qin P."/>
            <person name="Tang C."/>
            <person name="Ai P."/>
            <person name="Zhang D."/>
            <person name="Liu Y."/>
            <person name="Sun Z."/>
            <person name="Feng H."/>
            <person name="Wang Y."/>
            <person name="Chen Y."/>
            <person name="Liang X."/>
            <person name="Fu R."/>
            <person name="Li Q."/>
            <person name="Zhang J."/>
            <person name="Yu X."/>
            <person name="Xie Z."/>
            <person name="Ding L."/>
            <person name="Guan P."/>
            <person name="Tang J."/>
            <person name="Liang Y."/>
            <person name="Wang S."/>
            <person name="Deng Q."/>
            <person name="Li S."/>
            <person name="Zhu J."/>
            <person name="Wang L."/>
            <person name="Liu H."/>
            <person name="Li P."/>
        </authorList>
    </citation>
    <scope>NUCLEOTIDE SEQUENCE [LARGE SCALE GENOMIC DNA]</scope>
    <source>
        <strain evidence="2">AG-1 IA</strain>
    </source>
</reference>
<dbReference type="HOGENOM" id="CLU_811769_0_0_1"/>
<accession>L8X7U2</accession>
<proteinExistence type="predicted"/>
<sequence length="342" mass="38452">MMGSNQAGNEAGVGILSKEGTAGRKPIFLRRLTVSRSLRGYQNLPLAYPWHGALNSARRQATDGLGDFTLHKRVNARISRGNMMRVWLDESGSRSAPSLRCQCKYRASSTPAVHPLYLKKLYLPTSGGHPVYLLPDYSSVFRIYLVDMVWSKITRVFSFGTQWGDNAVRLIEGDNALATVKRVQGILEDSMKVLESHEKVMSSGEFNTFSIKHRHLVLRVVEIKHEVQQHQQQSIISANTAGRGYDRIARDVIRLQDQVEVYHRDVMTASHRAQFHEEESFIKRHLEISATATEAGPTTLFSQPSLLTSPLQSPSPTTTWYSVISQKASEGIVIRVVRLSHR</sequence>
<evidence type="ECO:0000313" key="2">
    <source>
        <dbReference type="Proteomes" id="UP000011668"/>
    </source>
</evidence>
<dbReference type="EMBL" id="AFRT01000173">
    <property type="protein sequence ID" value="ELU45143.1"/>
    <property type="molecule type" value="Genomic_DNA"/>
</dbReference>
<gene>
    <name evidence="1" type="ORF">AG1IA_00827</name>
</gene>
<organism evidence="1 2">
    <name type="scientific">Thanatephorus cucumeris (strain AG1-IA)</name>
    <name type="common">Rice sheath blight fungus</name>
    <name type="synonym">Rhizoctonia solani</name>
    <dbReference type="NCBI Taxonomy" id="983506"/>
    <lineage>
        <taxon>Eukaryota</taxon>
        <taxon>Fungi</taxon>
        <taxon>Dikarya</taxon>
        <taxon>Basidiomycota</taxon>
        <taxon>Agaricomycotina</taxon>
        <taxon>Agaricomycetes</taxon>
        <taxon>Cantharellales</taxon>
        <taxon>Ceratobasidiaceae</taxon>
        <taxon>Rhizoctonia</taxon>
        <taxon>Rhizoctonia solani AG-1</taxon>
    </lineage>
</organism>
<dbReference type="AlphaFoldDB" id="L8X7U2"/>
<dbReference type="OrthoDB" id="3225786at2759"/>
<keyword evidence="2" id="KW-1185">Reference proteome</keyword>
<evidence type="ECO:0000313" key="1">
    <source>
        <dbReference type="EMBL" id="ELU45143.1"/>
    </source>
</evidence>
<comment type="caution">
    <text evidence="1">The sequence shown here is derived from an EMBL/GenBank/DDBJ whole genome shotgun (WGS) entry which is preliminary data.</text>
</comment>
<name>L8X7U2_THACA</name>
<dbReference type="Proteomes" id="UP000011668">
    <property type="component" value="Unassembled WGS sequence"/>
</dbReference>